<dbReference type="PANTHER" id="PTHR37477:SF1">
    <property type="entry name" value="COBALT-PRECORRIN-5A HYDROLASE"/>
    <property type="match status" value="1"/>
</dbReference>
<protein>
    <submittedName>
        <fullName evidence="2">Cobalamin biosynthesis protein</fullName>
    </submittedName>
</protein>
<evidence type="ECO:0000313" key="2">
    <source>
        <dbReference type="EMBL" id="NVZ09038.1"/>
    </source>
</evidence>
<dbReference type="EMBL" id="JABZEO010000004">
    <property type="protein sequence ID" value="NVZ09038.1"/>
    <property type="molecule type" value="Genomic_DNA"/>
</dbReference>
<dbReference type="Proteomes" id="UP000592294">
    <property type="component" value="Unassembled WGS sequence"/>
</dbReference>
<keyword evidence="3" id="KW-1185">Reference proteome</keyword>
<dbReference type="SUPFAM" id="SSF159664">
    <property type="entry name" value="CobE/GbiG C-terminal domain-like"/>
    <property type="match status" value="1"/>
</dbReference>
<dbReference type="InterPro" id="IPR036518">
    <property type="entry name" value="CobE/GbiG_C_sf"/>
</dbReference>
<evidence type="ECO:0000259" key="1">
    <source>
        <dbReference type="Pfam" id="PF01890"/>
    </source>
</evidence>
<dbReference type="AlphaFoldDB" id="A0A850R6T5"/>
<dbReference type="InterPro" id="IPR002750">
    <property type="entry name" value="CobE/GbiG_C"/>
</dbReference>
<reference evidence="2 3" key="1">
    <citation type="submission" date="2020-06" db="EMBL/GenBank/DDBJ databases">
        <title>Whole-genome sequence of Allochromatium humboldtianum DSM 21881, type strain.</title>
        <authorList>
            <person name="Kyndt J.A."/>
            <person name="Meyer T.E."/>
        </authorList>
    </citation>
    <scope>NUCLEOTIDE SEQUENCE [LARGE SCALE GENOMIC DNA]</scope>
    <source>
        <strain evidence="2 3">DSM 21881</strain>
    </source>
</reference>
<dbReference type="Gene3D" id="3.30.420.180">
    <property type="entry name" value="CobE/GbiG C-terminal domain"/>
    <property type="match status" value="1"/>
</dbReference>
<feature type="domain" description="CobE/GbiG C-terminal" evidence="1">
    <location>
        <begin position="8"/>
        <end position="127"/>
    </location>
</feature>
<dbReference type="RefSeq" id="WP_176975811.1">
    <property type="nucleotide sequence ID" value="NZ_JABZEO010000004.1"/>
</dbReference>
<gene>
    <name evidence="2" type="ORF">HW932_07160</name>
</gene>
<name>A0A850R6T5_9GAMM</name>
<accession>A0A850R6T5</accession>
<dbReference type="Pfam" id="PF01890">
    <property type="entry name" value="CbiG_C"/>
    <property type="match status" value="1"/>
</dbReference>
<sequence length="132" mass="13477">MDEPIAVAVGLGCQHGVAAASLERAIDTALSPLGAVVVVCLASHARKSDEPALLELARRRGWPLRFYPAEVLAGVAVPTPSGRVVGEVGAPSVAEAAARLAASGGDLLVAKQIHRGEDGKAVTVAVARRSQR</sequence>
<dbReference type="PANTHER" id="PTHR37477">
    <property type="entry name" value="COBALT-PRECORRIN-5A HYDROLASE"/>
    <property type="match status" value="1"/>
</dbReference>
<evidence type="ECO:0000313" key="3">
    <source>
        <dbReference type="Proteomes" id="UP000592294"/>
    </source>
</evidence>
<organism evidence="2 3">
    <name type="scientific">Allochromatium humboldtianum</name>
    <dbReference type="NCBI Taxonomy" id="504901"/>
    <lineage>
        <taxon>Bacteria</taxon>
        <taxon>Pseudomonadati</taxon>
        <taxon>Pseudomonadota</taxon>
        <taxon>Gammaproteobacteria</taxon>
        <taxon>Chromatiales</taxon>
        <taxon>Chromatiaceae</taxon>
        <taxon>Allochromatium</taxon>
    </lineage>
</organism>
<comment type="caution">
    <text evidence="2">The sequence shown here is derived from an EMBL/GenBank/DDBJ whole genome shotgun (WGS) entry which is preliminary data.</text>
</comment>
<dbReference type="GO" id="GO:0009236">
    <property type="term" value="P:cobalamin biosynthetic process"/>
    <property type="evidence" value="ECO:0007669"/>
    <property type="project" value="InterPro"/>
</dbReference>
<proteinExistence type="predicted"/>
<dbReference type="InterPro" id="IPR052553">
    <property type="entry name" value="CbiG_hydrolase"/>
</dbReference>